<name>A0A7I4Z3M9_HAECO</name>
<dbReference type="AlphaFoldDB" id="A0A7I4Z3M9"/>
<keyword evidence="1" id="KW-1185">Reference proteome</keyword>
<organism evidence="1 2">
    <name type="scientific">Haemonchus contortus</name>
    <name type="common">Barber pole worm</name>
    <dbReference type="NCBI Taxonomy" id="6289"/>
    <lineage>
        <taxon>Eukaryota</taxon>
        <taxon>Metazoa</taxon>
        <taxon>Ecdysozoa</taxon>
        <taxon>Nematoda</taxon>
        <taxon>Chromadorea</taxon>
        <taxon>Rhabditida</taxon>
        <taxon>Rhabditina</taxon>
        <taxon>Rhabditomorpha</taxon>
        <taxon>Strongyloidea</taxon>
        <taxon>Trichostrongylidae</taxon>
        <taxon>Haemonchus</taxon>
    </lineage>
</organism>
<protein>
    <submittedName>
        <fullName evidence="2">Piwi domain-containing protein</fullName>
    </submittedName>
</protein>
<proteinExistence type="predicted"/>
<evidence type="ECO:0000313" key="1">
    <source>
        <dbReference type="Proteomes" id="UP000025227"/>
    </source>
</evidence>
<reference evidence="2" key="1">
    <citation type="submission" date="2020-12" db="UniProtKB">
        <authorList>
            <consortium name="WormBaseParasite"/>
        </authorList>
    </citation>
    <scope>IDENTIFICATION</scope>
    <source>
        <strain evidence="2">MHco3</strain>
    </source>
</reference>
<evidence type="ECO:0000313" key="2">
    <source>
        <dbReference type="WBParaSite" id="HCON_00176440-00001"/>
    </source>
</evidence>
<sequence length="118" mass="13456">MTSLSSTWEGLYNVVADAPSRAVNPVNKFQDNTAEAVDNVDFPISINLALASTCFMQPTIHCLGPPLAIRPYDALQEQRQDRLCKAIFKFIETQCFPEGIMVIYRRAMYDREEWLPLQ</sequence>
<accession>A0A7I4Z3M9</accession>
<dbReference type="WBParaSite" id="HCON_00176440-00001">
    <property type="protein sequence ID" value="HCON_00176440-00001"/>
    <property type="gene ID" value="HCON_00176440"/>
</dbReference>
<dbReference type="Proteomes" id="UP000025227">
    <property type="component" value="Unplaced"/>
</dbReference>
<dbReference type="OrthoDB" id="10553991at2759"/>